<organism evidence="3 4">
    <name type="scientific">Candidatus Phosphoribacter hodrii</name>
    <dbReference type="NCBI Taxonomy" id="2953743"/>
    <lineage>
        <taxon>Bacteria</taxon>
        <taxon>Bacillati</taxon>
        <taxon>Actinomycetota</taxon>
        <taxon>Actinomycetes</taxon>
        <taxon>Micrococcales</taxon>
        <taxon>Dermatophilaceae</taxon>
        <taxon>Candidatus Phosphoribacter</taxon>
    </lineage>
</organism>
<dbReference type="EMBL" id="JADIXZ010000004">
    <property type="protein sequence ID" value="MBK6301536.1"/>
    <property type="molecule type" value="Genomic_DNA"/>
</dbReference>
<gene>
    <name evidence="3" type="ORF">IPF40_10990</name>
</gene>
<evidence type="ECO:0000313" key="3">
    <source>
        <dbReference type="EMBL" id="MBK6301536.1"/>
    </source>
</evidence>
<reference evidence="3 4" key="1">
    <citation type="submission" date="2020-10" db="EMBL/GenBank/DDBJ databases">
        <title>Connecting structure to function with the recovery of over 1000 high-quality activated sludge metagenome-assembled genomes encoding full-length rRNA genes using long-read sequencing.</title>
        <authorList>
            <person name="Singleton C.M."/>
            <person name="Petriglieri F."/>
            <person name="Kristensen J.M."/>
            <person name="Kirkegaard R.H."/>
            <person name="Michaelsen T.Y."/>
            <person name="Andersen M.H."/>
            <person name="Karst S.M."/>
            <person name="Dueholm M.S."/>
            <person name="Nielsen P.H."/>
            <person name="Albertsen M."/>
        </authorList>
    </citation>
    <scope>NUCLEOTIDE SEQUENCE [LARGE SCALE GENOMIC DNA]</scope>
    <source>
        <strain evidence="3">AalE_18-Q3-R2-46_BAT3C.188</strain>
    </source>
</reference>
<dbReference type="Pfam" id="PF13828">
    <property type="entry name" value="DUF4190"/>
    <property type="match status" value="1"/>
</dbReference>
<sequence>MEHPQGILILILGILSIVFCGFTGPFAWVMGRKAMREIDTSGQPYSNRSQVQAGMITGIIGSVILVLGVLYFVFVFFIVGMAASSSIR</sequence>
<dbReference type="InterPro" id="IPR025241">
    <property type="entry name" value="DUF4190"/>
</dbReference>
<keyword evidence="1" id="KW-0812">Transmembrane</keyword>
<keyword evidence="1" id="KW-1133">Transmembrane helix</keyword>
<dbReference type="AlphaFoldDB" id="A0A935CFY0"/>
<feature type="transmembrane region" description="Helical" evidence="1">
    <location>
        <begin position="51"/>
        <end position="79"/>
    </location>
</feature>
<dbReference type="Proteomes" id="UP000718281">
    <property type="component" value="Unassembled WGS sequence"/>
</dbReference>
<comment type="caution">
    <text evidence="3">The sequence shown here is derived from an EMBL/GenBank/DDBJ whole genome shotgun (WGS) entry which is preliminary data.</text>
</comment>
<keyword evidence="1" id="KW-0472">Membrane</keyword>
<feature type="transmembrane region" description="Helical" evidence="1">
    <location>
        <begin position="6"/>
        <end position="30"/>
    </location>
</feature>
<accession>A0A935CFY0</accession>
<evidence type="ECO:0000259" key="2">
    <source>
        <dbReference type="Pfam" id="PF13828"/>
    </source>
</evidence>
<name>A0A935CFY0_9MICO</name>
<evidence type="ECO:0000256" key="1">
    <source>
        <dbReference type="SAM" id="Phobius"/>
    </source>
</evidence>
<protein>
    <submittedName>
        <fullName evidence="3">DUF4190 domain-containing protein</fullName>
    </submittedName>
</protein>
<evidence type="ECO:0000313" key="4">
    <source>
        <dbReference type="Proteomes" id="UP000718281"/>
    </source>
</evidence>
<feature type="domain" description="DUF4190" evidence="2">
    <location>
        <begin position="7"/>
        <end position="67"/>
    </location>
</feature>
<proteinExistence type="predicted"/>